<sequence length="89" mass="9439">MEMECPAVQHSCGKQADSAQQSKHTAGLEVPPPSASWSPHHASQPVCRQLRPSHLLLSTTFSRKTASHYPEPGVRADGQTPGQSAGSPV</sequence>
<evidence type="ECO:0000256" key="1">
    <source>
        <dbReference type="SAM" id="MobiDB-lite"/>
    </source>
</evidence>
<feature type="region of interest" description="Disordered" evidence="1">
    <location>
        <begin position="1"/>
        <end position="89"/>
    </location>
</feature>
<reference evidence="2 3" key="1">
    <citation type="journal article" date="2023" name="Genes (Basel)">
        <title>Chromosome-Level Genome Assembly and Circadian Gene Repertoire of the Patagonia Blennie Eleginops maclovinus-The Closest Ancestral Proxy of Antarctic Cryonotothenioids.</title>
        <authorList>
            <person name="Cheng C.C."/>
            <person name="Rivera-Colon A.G."/>
            <person name="Minhas B.F."/>
            <person name="Wilson L."/>
            <person name="Rayamajhi N."/>
            <person name="Vargas-Chacoff L."/>
            <person name="Catchen J.M."/>
        </authorList>
    </citation>
    <scope>NUCLEOTIDE SEQUENCE [LARGE SCALE GENOMIC DNA]</scope>
    <source>
        <strain evidence="2">JMC-PN-2008</strain>
    </source>
</reference>
<gene>
    <name evidence="2" type="ORF">PBY51_010503</name>
</gene>
<comment type="caution">
    <text evidence="2">The sequence shown here is derived from an EMBL/GenBank/DDBJ whole genome shotgun (WGS) entry which is preliminary data.</text>
</comment>
<evidence type="ECO:0000313" key="3">
    <source>
        <dbReference type="Proteomes" id="UP001346869"/>
    </source>
</evidence>
<name>A0AAN8AC51_ELEMC</name>
<dbReference type="Proteomes" id="UP001346869">
    <property type="component" value="Unassembled WGS sequence"/>
</dbReference>
<dbReference type="AlphaFoldDB" id="A0AAN8AC51"/>
<protein>
    <submittedName>
        <fullName evidence="2">Uncharacterized protein</fullName>
    </submittedName>
</protein>
<feature type="compositionally biased region" description="Polar residues" evidence="1">
    <location>
        <begin position="80"/>
        <end position="89"/>
    </location>
</feature>
<organism evidence="2 3">
    <name type="scientific">Eleginops maclovinus</name>
    <name type="common">Patagonian blennie</name>
    <name type="synonym">Eleginus maclovinus</name>
    <dbReference type="NCBI Taxonomy" id="56733"/>
    <lineage>
        <taxon>Eukaryota</taxon>
        <taxon>Metazoa</taxon>
        <taxon>Chordata</taxon>
        <taxon>Craniata</taxon>
        <taxon>Vertebrata</taxon>
        <taxon>Euteleostomi</taxon>
        <taxon>Actinopterygii</taxon>
        <taxon>Neopterygii</taxon>
        <taxon>Teleostei</taxon>
        <taxon>Neoteleostei</taxon>
        <taxon>Acanthomorphata</taxon>
        <taxon>Eupercaria</taxon>
        <taxon>Perciformes</taxon>
        <taxon>Notothenioidei</taxon>
        <taxon>Eleginopidae</taxon>
        <taxon>Eleginops</taxon>
    </lineage>
</organism>
<accession>A0AAN8AC51</accession>
<evidence type="ECO:0000313" key="2">
    <source>
        <dbReference type="EMBL" id="KAK5857246.1"/>
    </source>
</evidence>
<proteinExistence type="predicted"/>
<reference evidence="2 3" key="2">
    <citation type="journal article" date="2023" name="Mol. Biol. Evol.">
        <title>Genomics of Secondarily Temperate Adaptation in the Only Non-Antarctic Icefish.</title>
        <authorList>
            <person name="Rivera-Colon A.G."/>
            <person name="Rayamajhi N."/>
            <person name="Minhas B.F."/>
            <person name="Madrigal G."/>
            <person name="Bilyk K.T."/>
            <person name="Yoon V."/>
            <person name="Hune M."/>
            <person name="Gregory S."/>
            <person name="Cheng C.H.C."/>
            <person name="Catchen J.M."/>
        </authorList>
    </citation>
    <scope>NUCLEOTIDE SEQUENCE [LARGE SCALE GENOMIC DNA]</scope>
    <source>
        <strain evidence="2">JMC-PN-2008</strain>
    </source>
</reference>
<dbReference type="EMBL" id="JAUZQC010000016">
    <property type="protein sequence ID" value="KAK5857246.1"/>
    <property type="molecule type" value="Genomic_DNA"/>
</dbReference>
<keyword evidence="3" id="KW-1185">Reference proteome</keyword>